<name>A0ABV3FZV8_9NOCA</name>
<feature type="transmembrane region" description="Helical" evidence="5">
    <location>
        <begin position="23"/>
        <end position="41"/>
    </location>
</feature>
<reference evidence="6 7" key="1">
    <citation type="submission" date="2024-06" db="EMBL/GenBank/DDBJ databases">
        <title>The Natural Products Discovery Center: Release of the First 8490 Sequenced Strains for Exploring Actinobacteria Biosynthetic Diversity.</title>
        <authorList>
            <person name="Kalkreuter E."/>
            <person name="Kautsar S.A."/>
            <person name="Yang D."/>
            <person name="Bader C.D."/>
            <person name="Teijaro C.N."/>
            <person name="Fluegel L."/>
            <person name="Davis C.M."/>
            <person name="Simpson J.R."/>
            <person name="Lauterbach L."/>
            <person name="Steele A.D."/>
            <person name="Gui C."/>
            <person name="Meng S."/>
            <person name="Li G."/>
            <person name="Viehrig K."/>
            <person name="Ye F."/>
            <person name="Su P."/>
            <person name="Kiefer A.F."/>
            <person name="Nichols A."/>
            <person name="Cepeda A.J."/>
            <person name="Yan W."/>
            <person name="Fan B."/>
            <person name="Jiang Y."/>
            <person name="Adhikari A."/>
            <person name="Zheng C.-J."/>
            <person name="Schuster L."/>
            <person name="Cowan T.M."/>
            <person name="Smanski M.J."/>
            <person name="Chevrette M.G."/>
            <person name="De Carvalho L.P.S."/>
            <person name="Shen B."/>
        </authorList>
    </citation>
    <scope>NUCLEOTIDE SEQUENCE [LARGE SCALE GENOMIC DNA]</scope>
    <source>
        <strain evidence="6 7">NPDC050403</strain>
    </source>
</reference>
<comment type="caution">
    <text evidence="6">The sequence shown here is derived from an EMBL/GenBank/DDBJ whole genome shotgun (WGS) entry which is preliminary data.</text>
</comment>
<keyword evidence="7" id="KW-1185">Reference proteome</keyword>
<keyword evidence="4 5" id="KW-0472">Membrane</keyword>
<gene>
    <name evidence="6" type="ORF">AB0I48_24595</name>
</gene>
<evidence type="ECO:0000256" key="3">
    <source>
        <dbReference type="ARBA" id="ARBA00022989"/>
    </source>
</evidence>
<dbReference type="Pfam" id="PF13564">
    <property type="entry name" value="DoxX_2"/>
    <property type="match status" value="1"/>
</dbReference>
<feature type="transmembrane region" description="Helical" evidence="5">
    <location>
        <begin position="86"/>
        <end position="104"/>
    </location>
</feature>
<dbReference type="InterPro" id="IPR032808">
    <property type="entry name" value="DoxX"/>
</dbReference>
<evidence type="ECO:0000256" key="1">
    <source>
        <dbReference type="ARBA" id="ARBA00004141"/>
    </source>
</evidence>
<sequence>MTAIAAAPIASATRPGKGLDRTLWTLQIVLGLFFILASGAPKLVGQVDAAQSFAEIGFGTWFMYFTGVVEVAGGVGLMVRRLSGLAAVGLSITTVLAAATQAFLLDAPGLSIFPLVLAVLFGWIAYQRRDTIAALSTRARR</sequence>
<evidence type="ECO:0000313" key="7">
    <source>
        <dbReference type="Proteomes" id="UP001551695"/>
    </source>
</evidence>
<feature type="transmembrane region" description="Helical" evidence="5">
    <location>
        <begin position="61"/>
        <end position="79"/>
    </location>
</feature>
<evidence type="ECO:0000256" key="4">
    <source>
        <dbReference type="ARBA" id="ARBA00023136"/>
    </source>
</evidence>
<accession>A0ABV3FZV8</accession>
<dbReference type="RefSeq" id="WP_355090149.1">
    <property type="nucleotide sequence ID" value="NZ_JBEXKW010000090.1"/>
</dbReference>
<keyword evidence="3 5" id="KW-1133">Transmembrane helix</keyword>
<dbReference type="EMBL" id="JBFAKC010000011">
    <property type="protein sequence ID" value="MEV0710750.1"/>
    <property type="molecule type" value="Genomic_DNA"/>
</dbReference>
<proteinExistence type="predicted"/>
<evidence type="ECO:0000313" key="6">
    <source>
        <dbReference type="EMBL" id="MEV0710750.1"/>
    </source>
</evidence>
<comment type="subcellular location">
    <subcellularLocation>
        <location evidence="1">Membrane</location>
        <topology evidence="1">Multi-pass membrane protein</topology>
    </subcellularLocation>
</comment>
<protein>
    <submittedName>
        <fullName evidence="6">DoxX family protein</fullName>
    </submittedName>
</protein>
<evidence type="ECO:0000256" key="2">
    <source>
        <dbReference type="ARBA" id="ARBA00022692"/>
    </source>
</evidence>
<keyword evidence="2 5" id="KW-0812">Transmembrane</keyword>
<organism evidence="6 7">
    <name type="scientific">Nocardia aurea</name>
    <dbReference type="NCBI Taxonomy" id="2144174"/>
    <lineage>
        <taxon>Bacteria</taxon>
        <taxon>Bacillati</taxon>
        <taxon>Actinomycetota</taxon>
        <taxon>Actinomycetes</taxon>
        <taxon>Mycobacteriales</taxon>
        <taxon>Nocardiaceae</taxon>
        <taxon>Nocardia</taxon>
    </lineage>
</organism>
<dbReference type="Proteomes" id="UP001551695">
    <property type="component" value="Unassembled WGS sequence"/>
</dbReference>
<feature type="transmembrane region" description="Helical" evidence="5">
    <location>
        <begin position="110"/>
        <end position="126"/>
    </location>
</feature>
<evidence type="ECO:0000256" key="5">
    <source>
        <dbReference type="SAM" id="Phobius"/>
    </source>
</evidence>